<dbReference type="PANTHER" id="PTHR30047">
    <property type="entry name" value="HIGH-AFFINITY CHOLINE TRANSPORT PROTEIN-RELATED"/>
    <property type="match status" value="1"/>
</dbReference>
<dbReference type="KEGG" id="bpro:PMF13cell1_02625"/>
<feature type="transmembrane region" description="Helical" evidence="8">
    <location>
        <begin position="183"/>
        <end position="206"/>
    </location>
</feature>
<feature type="transmembrane region" description="Helical" evidence="8">
    <location>
        <begin position="343"/>
        <end position="361"/>
    </location>
</feature>
<comment type="subcellular location">
    <subcellularLocation>
        <location evidence="1">Cell membrane</location>
        <topology evidence="1">Multi-pass membrane protein</topology>
    </subcellularLocation>
</comment>
<evidence type="ECO:0000313" key="9">
    <source>
        <dbReference type="EMBL" id="QBE97072.1"/>
    </source>
</evidence>
<feature type="transmembrane region" description="Helical" evidence="8">
    <location>
        <begin position="447"/>
        <end position="464"/>
    </location>
</feature>
<feature type="transmembrane region" description="Helical" evidence="8">
    <location>
        <begin position="226"/>
        <end position="247"/>
    </location>
</feature>
<evidence type="ECO:0000256" key="2">
    <source>
        <dbReference type="ARBA" id="ARBA00005658"/>
    </source>
</evidence>
<feature type="transmembrane region" description="Helical" evidence="8">
    <location>
        <begin position="259"/>
        <end position="283"/>
    </location>
</feature>
<keyword evidence="4" id="KW-1003">Cell membrane</keyword>
<feature type="transmembrane region" description="Helical" evidence="8">
    <location>
        <begin position="7"/>
        <end position="25"/>
    </location>
</feature>
<feature type="transmembrane region" description="Helical" evidence="8">
    <location>
        <begin position="85"/>
        <end position="106"/>
    </location>
</feature>
<organism evidence="9 10">
    <name type="scientific">Blautia producta</name>
    <dbReference type="NCBI Taxonomy" id="33035"/>
    <lineage>
        <taxon>Bacteria</taxon>
        <taxon>Bacillati</taxon>
        <taxon>Bacillota</taxon>
        <taxon>Clostridia</taxon>
        <taxon>Lachnospirales</taxon>
        <taxon>Lachnospiraceae</taxon>
        <taxon>Blautia</taxon>
    </lineage>
</organism>
<evidence type="ECO:0000256" key="1">
    <source>
        <dbReference type="ARBA" id="ARBA00004651"/>
    </source>
</evidence>
<dbReference type="RefSeq" id="WP_130180991.1">
    <property type="nucleotide sequence ID" value="NZ_AP031439.1"/>
</dbReference>
<dbReference type="GO" id="GO:0005886">
    <property type="term" value="C:plasma membrane"/>
    <property type="evidence" value="ECO:0007669"/>
    <property type="project" value="UniProtKB-SubCell"/>
</dbReference>
<evidence type="ECO:0000256" key="7">
    <source>
        <dbReference type="ARBA" id="ARBA00023136"/>
    </source>
</evidence>
<comment type="similarity">
    <text evidence="2">Belongs to the BCCT transporter (TC 2.A.15) family.</text>
</comment>
<proteinExistence type="inferred from homology"/>
<accession>A0A4P6LYT1</accession>
<evidence type="ECO:0000313" key="10">
    <source>
        <dbReference type="Proteomes" id="UP000289794"/>
    </source>
</evidence>
<dbReference type="Proteomes" id="UP000289794">
    <property type="component" value="Chromosome"/>
</dbReference>
<dbReference type="Pfam" id="PF02028">
    <property type="entry name" value="BCCT"/>
    <property type="match status" value="1"/>
</dbReference>
<dbReference type="AlphaFoldDB" id="A0A4P6LYT1"/>
<name>A0A4P6LYT1_9FIRM</name>
<feature type="transmembrane region" description="Helical" evidence="8">
    <location>
        <begin position="476"/>
        <end position="497"/>
    </location>
</feature>
<dbReference type="EMBL" id="CP035945">
    <property type="protein sequence ID" value="QBE97072.1"/>
    <property type="molecule type" value="Genomic_DNA"/>
</dbReference>
<keyword evidence="3" id="KW-0813">Transport</keyword>
<feature type="transmembrane region" description="Helical" evidence="8">
    <location>
        <begin position="402"/>
        <end position="426"/>
    </location>
</feature>
<gene>
    <name evidence="9" type="primary">ectT_2</name>
    <name evidence="9" type="ORF">PMF13cell1_02625</name>
</gene>
<evidence type="ECO:0000256" key="5">
    <source>
        <dbReference type="ARBA" id="ARBA00022692"/>
    </source>
</evidence>
<dbReference type="InterPro" id="IPR000060">
    <property type="entry name" value="BCCT_transptr"/>
</dbReference>
<evidence type="ECO:0000256" key="6">
    <source>
        <dbReference type="ARBA" id="ARBA00022989"/>
    </source>
</evidence>
<dbReference type="GO" id="GO:0022857">
    <property type="term" value="F:transmembrane transporter activity"/>
    <property type="evidence" value="ECO:0007669"/>
    <property type="project" value="InterPro"/>
</dbReference>
<evidence type="ECO:0000256" key="4">
    <source>
        <dbReference type="ARBA" id="ARBA00022475"/>
    </source>
</evidence>
<feature type="transmembrane region" description="Helical" evidence="8">
    <location>
        <begin position="314"/>
        <end position="336"/>
    </location>
</feature>
<reference evidence="9 10" key="1">
    <citation type="submission" date="2019-01" db="EMBL/GenBank/DDBJ databases">
        <title>PMF-metabolizing Aryl O-demethylase.</title>
        <authorList>
            <person name="Kim M."/>
        </authorList>
    </citation>
    <scope>NUCLEOTIDE SEQUENCE [LARGE SCALE GENOMIC DNA]</scope>
    <source>
        <strain evidence="9 10">PMF1</strain>
    </source>
</reference>
<evidence type="ECO:0000256" key="8">
    <source>
        <dbReference type="SAM" id="Phobius"/>
    </source>
</evidence>
<keyword evidence="6 8" id="KW-1133">Transmembrane helix</keyword>
<feature type="transmembrane region" description="Helical" evidence="8">
    <location>
        <begin position="142"/>
        <end position="162"/>
    </location>
</feature>
<dbReference type="PANTHER" id="PTHR30047:SF7">
    <property type="entry name" value="HIGH-AFFINITY CHOLINE TRANSPORT PROTEIN"/>
    <property type="match status" value="1"/>
</dbReference>
<sequence length="510" mass="56537">MKKIKPEVFLPPFFLFLVCIIINLADSNLFTRIVNTANSFIVNEFGWLIILLPVLIFFVCIAIYFSGFGKVRIGGPEAKPKMSLLSWFSINICTTIACGIIFWSAAEPVQHLLHPPDSLHIEAMSPDAAKFAMSAIYTHWTVLPYAIYTLPAVMFAFGYYNKKKSFSLTTMISVLLGGREHKYMNAVIDSICLFTLVAGLTGSLGVGVLNLSGGLHKLFGIDSTPFLWSVIMLVVIITFLISALSGIMRGVRRLSNINVYIYFIIIGFVLVFGGTHFICNFGVECLGDYLNNFFTKSLYTGAFATDSWTAQWPVFYFASWMSWAPITAIFLGKIAYGRRIKDLVAMNLFSTSVFSILWFTIMSGSTIHFTLDQQNGGMVEAFQSGIENTIYQLFENMPFTGLLVFIFLIAVFLSFVTAADSTVIAISDLSTHGLESEGAESPHWIKILWAGEISLITLIMMNVGSGVDGLKMISNIGGLPAAIFLLFVMISAVKLMFTPQMYQEKREPPA</sequence>
<keyword evidence="7 8" id="KW-0472">Membrane</keyword>
<keyword evidence="5 8" id="KW-0812">Transmembrane</keyword>
<protein>
    <submittedName>
        <fullName evidence="9">Ectoine/hydroxyectoine transporter</fullName>
    </submittedName>
</protein>
<feature type="transmembrane region" description="Helical" evidence="8">
    <location>
        <begin position="45"/>
        <end position="65"/>
    </location>
</feature>
<evidence type="ECO:0000256" key="3">
    <source>
        <dbReference type="ARBA" id="ARBA00022448"/>
    </source>
</evidence>